<dbReference type="PANTHER" id="PTHR43537:SF44">
    <property type="entry name" value="GNTR FAMILY REGULATORY PROTEIN"/>
    <property type="match status" value="1"/>
</dbReference>
<dbReference type="PANTHER" id="PTHR43537">
    <property type="entry name" value="TRANSCRIPTIONAL REGULATOR, GNTR FAMILY"/>
    <property type="match status" value="1"/>
</dbReference>
<reference evidence="6 8" key="2">
    <citation type="submission" date="2016-06" db="EMBL/GenBank/DDBJ databases">
        <title>Genome sequence of Oerskovia enterophila DSM 43852.</title>
        <authorList>
            <person name="Poehlein A."/>
            <person name="Jag V."/>
            <person name="Bengelsdorf F.R."/>
            <person name="Daniel R."/>
            <person name="Duerre P."/>
        </authorList>
    </citation>
    <scope>NUCLEOTIDE SEQUENCE [LARGE SCALE GENOMIC DNA]</scope>
    <source>
        <strain evidence="6 8">DSM 43852</strain>
    </source>
</reference>
<dbReference type="AlphaFoldDB" id="A0A163Q394"/>
<keyword evidence="2" id="KW-0238">DNA-binding</keyword>
<evidence type="ECO:0000259" key="4">
    <source>
        <dbReference type="PROSITE" id="PS50949"/>
    </source>
</evidence>
<protein>
    <submittedName>
        <fullName evidence="5">HTH-type transcriptional regulator LutR</fullName>
    </submittedName>
</protein>
<dbReference type="SUPFAM" id="SSF46785">
    <property type="entry name" value="Winged helix' DNA-binding domain"/>
    <property type="match status" value="1"/>
</dbReference>
<dbReference type="EMBL" id="MAQA01000001">
    <property type="protein sequence ID" value="OCI33133.1"/>
    <property type="molecule type" value="Genomic_DNA"/>
</dbReference>
<dbReference type="SUPFAM" id="SSF48008">
    <property type="entry name" value="GntR ligand-binding domain-like"/>
    <property type="match status" value="1"/>
</dbReference>
<keyword evidence="3" id="KW-0804">Transcription</keyword>
<dbReference type="GO" id="GO:0003700">
    <property type="term" value="F:DNA-binding transcription factor activity"/>
    <property type="evidence" value="ECO:0007669"/>
    <property type="project" value="InterPro"/>
</dbReference>
<evidence type="ECO:0000313" key="6">
    <source>
        <dbReference type="EMBL" id="OCI33133.1"/>
    </source>
</evidence>
<dbReference type="Gene3D" id="1.20.120.530">
    <property type="entry name" value="GntR ligand-binding domain-like"/>
    <property type="match status" value="1"/>
</dbReference>
<dbReference type="Gene3D" id="1.10.10.10">
    <property type="entry name" value="Winged helix-like DNA-binding domain superfamily/Winged helix DNA-binding domain"/>
    <property type="match status" value="1"/>
</dbReference>
<keyword evidence="1" id="KW-0805">Transcription regulation</keyword>
<dbReference type="PATRIC" id="fig|43678.3.peg.3759"/>
<dbReference type="InterPro" id="IPR036390">
    <property type="entry name" value="WH_DNA-bd_sf"/>
</dbReference>
<evidence type="ECO:0000256" key="2">
    <source>
        <dbReference type="ARBA" id="ARBA00023125"/>
    </source>
</evidence>
<dbReference type="InterPro" id="IPR011711">
    <property type="entry name" value="GntR_C"/>
</dbReference>
<reference evidence="5 7" key="1">
    <citation type="submission" date="2016-01" db="EMBL/GenBank/DDBJ databases">
        <title>Genome sequence of Oerskovia enterophila VJag, an agar and cellulose degrading bacterium.</title>
        <authorList>
            <person name="Poehlein A."/>
            <person name="Jag V."/>
            <person name="Bengelsdorf F."/>
            <person name="Duerre P."/>
            <person name="Daniel R."/>
        </authorList>
    </citation>
    <scope>NUCLEOTIDE SEQUENCE [LARGE SCALE GENOMIC DNA]</scope>
    <source>
        <strain evidence="5 7">VJag</strain>
    </source>
</reference>
<sequence length="228" mass="24308">MSATVLHSSVTDVLGHRITAGHLPAGSTLTLDGIGTEFGVSRTVTRETMRQLEALGLVRSGRRIGLVVLPEQDWNVYDARIIRWRLAGPGRDAQLRSLTELRCAVEPLAAAGAARHATPEARTELVELAARMRELGEAGRLEEFLVLDIRLHALLLRSSGNEMFAALHEVVGEVLAGRTHLGLMPQAPVAEALDEHEAVARAVAAGDAAEAERAMAALVGEVRAALTA</sequence>
<evidence type="ECO:0000256" key="3">
    <source>
        <dbReference type="ARBA" id="ARBA00023163"/>
    </source>
</evidence>
<dbReference type="Pfam" id="PF00392">
    <property type="entry name" value="GntR"/>
    <property type="match status" value="1"/>
</dbReference>
<dbReference type="GO" id="GO:0003677">
    <property type="term" value="F:DNA binding"/>
    <property type="evidence" value="ECO:0007669"/>
    <property type="project" value="UniProtKB-KW"/>
</dbReference>
<dbReference type="Proteomes" id="UP000093412">
    <property type="component" value="Unassembled WGS sequence"/>
</dbReference>
<dbReference type="SMART" id="SM00895">
    <property type="entry name" value="FCD"/>
    <property type="match status" value="1"/>
</dbReference>
<organism evidence="5 7">
    <name type="scientific">Oerskovia enterophila</name>
    <dbReference type="NCBI Taxonomy" id="43678"/>
    <lineage>
        <taxon>Bacteria</taxon>
        <taxon>Bacillati</taxon>
        <taxon>Actinomycetota</taxon>
        <taxon>Actinomycetes</taxon>
        <taxon>Micrococcales</taxon>
        <taxon>Cellulomonadaceae</taxon>
        <taxon>Oerskovia</taxon>
    </lineage>
</organism>
<evidence type="ECO:0000256" key="1">
    <source>
        <dbReference type="ARBA" id="ARBA00023015"/>
    </source>
</evidence>
<dbReference type="PROSITE" id="PS50949">
    <property type="entry name" value="HTH_GNTR"/>
    <property type="match status" value="1"/>
</dbReference>
<dbReference type="InterPro" id="IPR036388">
    <property type="entry name" value="WH-like_DNA-bd_sf"/>
</dbReference>
<evidence type="ECO:0000313" key="5">
    <source>
        <dbReference type="EMBL" id="KZM33755.1"/>
    </source>
</evidence>
<dbReference type="OrthoDB" id="4164516at2"/>
<dbReference type="EMBL" id="LRIE01000084">
    <property type="protein sequence ID" value="KZM33755.1"/>
    <property type="molecule type" value="Genomic_DNA"/>
</dbReference>
<accession>A0A163Q394</accession>
<evidence type="ECO:0000313" key="7">
    <source>
        <dbReference type="Proteomes" id="UP000076447"/>
    </source>
</evidence>
<dbReference type="InterPro" id="IPR000524">
    <property type="entry name" value="Tscrpt_reg_HTH_GntR"/>
</dbReference>
<dbReference type="SMART" id="SM00345">
    <property type="entry name" value="HTH_GNTR"/>
    <property type="match status" value="1"/>
</dbReference>
<name>A0A163Q394_9CELL</name>
<dbReference type="Pfam" id="PF07729">
    <property type="entry name" value="FCD"/>
    <property type="match status" value="1"/>
</dbReference>
<dbReference type="InterPro" id="IPR008920">
    <property type="entry name" value="TF_FadR/GntR_C"/>
</dbReference>
<gene>
    <name evidence="5" type="primary">lutR_5</name>
    <name evidence="6" type="synonym">lutR_1</name>
    <name evidence="6" type="ORF">OERS_00540</name>
    <name evidence="5" type="ORF">OJAG_35940</name>
</gene>
<comment type="caution">
    <text evidence="5">The sequence shown here is derived from an EMBL/GenBank/DDBJ whole genome shotgun (WGS) entry which is preliminary data.</text>
</comment>
<evidence type="ECO:0000313" key="8">
    <source>
        <dbReference type="Proteomes" id="UP000093412"/>
    </source>
</evidence>
<proteinExistence type="predicted"/>
<dbReference type="Proteomes" id="UP000076447">
    <property type="component" value="Unassembled WGS sequence"/>
</dbReference>
<feature type="domain" description="HTH gntR-type" evidence="4">
    <location>
        <begin position="4"/>
        <end position="71"/>
    </location>
</feature>
<keyword evidence="8" id="KW-1185">Reference proteome</keyword>
<dbReference type="STRING" id="43678.OJAG_35940"/>
<dbReference type="RefSeq" id="WP_068623442.1">
    <property type="nucleotide sequence ID" value="NZ_JBIVFZ010000004.1"/>
</dbReference>